<dbReference type="Proteomes" id="UP000028045">
    <property type="component" value="Unassembled WGS sequence"/>
</dbReference>
<dbReference type="Gene3D" id="3.30.60.10">
    <property type="entry name" value="Endochitinase-like"/>
    <property type="match status" value="2"/>
</dbReference>
<dbReference type="PANTHER" id="PTHR11177">
    <property type="entry name" value="CHITINASE"/>
    <property type="match status" value="1"/>
</dbReference>
<dbReference type="InterPro" id="IPR011583">
    <property type="entry name" value="Chitinase_II/V-like_cat"/>
</dbReference>
<dbReference type="GO" id="GO:0008061">
    <property type="term" value="F:chitin binding"/>
    <property type="evidence" value="ECO:0007669"/>
    <property type="project" value="UniProtKB-UniRule"/>
</dbReference>
<dbReference type="Gene3D" id="3.10.50.10">
    <property type="match status" value="1"/>
</dbReference>
<evidence type="ECO:0000256" key="7">
    <source>
        <dbReference type="ARBA" id="ARBA00022801"/>
    </source>
</evidence>
<dbReference type="InterPro" id="IPR001002">
    <property type="entry name" value="Chitin-bd_1"/>
</dbReference>
<keyword evidence="6 12" id="KW-0147">Chitin-binding</keyword>
<evidence type="ECO:0000256" key="5">
    <source>
        <dbReference type="ARBA" id="ARBA00022525"/>
    </source>
</evidence>
<dbReference type="PANTHER" id="PTHR11177:SF333">
    <property type="entry name" value="CHITINASE"/>
    <property type="match status" value="1"/>
</dbReference>
<comment type="similarity">
    <text evidence="3">Belongs to the glycosyl hydrolase 18 family. Chitinase class V subfamily.</text>
</comment>
<evidence type="ECO:0000259" key="15">
    <source>
        <dbReference type="PROSITE" id="PS50941"/>
    </source>
</evidence>
<dbReference type="InterPro" id="IPR029070">
    <property type="entry name" value="Chitinase_insertion_sf"/>
</dbReference>
<dbReference type="SUPFAM" id="SSF51445">
    <property type="entry name" value="(Trans)glycosidases"/>
    <property type="match status" value="1"/>
</dbReference>
<evidence type="ECO:0000256" key="6">
    <source>
        <dbReference type="ARBA" id="ARBA00022669"/>
    </source>
</evidence>
<evidence type="ECO:0000256" key="10">
    <source>
        <dbReference type="ARBA" id="ARBA00023295"/>
    </source>
</evidence>
<dbReference type="InterPro" id="IPR050314">
    <property type="entry name" value="Glycosyl_Hydrlase_18"/>
</dbReference>
<comment type="caution">
    <text evidence="12">Lacks conserved residue(s) required for the propagation of feature annotation.</text>
</comment>
<comment type="catalytic activity">
    <reaction evidence="1">
        <text>Random endo-hydrolysis of N-acetyl-beta-D-glucosaminide (1-&gt;4)-beta-linkages in chitin and chitodextrins.</text>
        <dbReference type="EC" id="3.2.1.14"/>
    </reaction>
</comment>
<dbReference type="SMART" id="SM00636">
    <property type="entry name" value="Glyco_18"/>
    <property type="match status" value="1"/>
</dbReference>
<dbReference type="AlphaFoldDB" id="A0A084AID7"/>
<evidence type="ECO:0000256" key="13">
    <source>
        <dbReference type="RuleBase" id="RU000489"/>
    </source>
</evidence>
<keyword evidence="10 13" id="KW-0326">Glycosidase</keyword>
<organism evidence="17 18">
    <name type="scientific">Stachybotrys chartarum (strain CBS 109288 / IBT 7711)</name>
    <name type="common">Toxic black mold</name>
    <name type="synonym">Stilbospora chartarum</name>
    <dbReference type="NCBI Taxonomy" id="1280523"/>
    <lineage>
        <taxon>Eukaryota</taxon>
        <taxon>Fungi</taxon>
        <taxon>Dikarya</taxon>
        <taxon>Ascomycota</taxon>
        <taxon>Pezizomycotina</taxon>
        <taxon>Sordariomycetes</taxon>
        <taxon>Hypocreomycetidae</taxon>
        <taxon>Hypocreales</taxon>
        <taxon>Stachybotryaceae</taxon>
        <taxon>Stachybotrys</taxon>
    </lineage>
</organism>
<evidence type="ECO:0000256" key="11">
    <source>
        <dbReference type="ARBA" id="ARBA00023326"/>
    </source>
</evidence>
<evidence type="ECO:0000256" key="4">
    <source>
        <dbReference type="ARBA" id="ARBA00012729"/>
    </source>
</evidence>
<feature type="disulfide bond" evidence="12">
    <location>
        <begin position="49"/>
        <end position="53"/>
    </location>
</feature>
<dbReference type="InterPro" id="IPR017853">
    <property type="entry name" value="GH"/>
</dbReference>
<keyword evidence="7 13" id="KW-0378">Hydrolase</keyword>
<comment type="subcellular location">
    <subcellularLocation>
        <location evidence="2">Secreted</location>
    </subcellularLocation>
</comment>
<dbReference type="EMBL" id="KL648715">
    <property type="protein sequence ID" value="KEY65066.1"/>
    <property type="molecule type" value="Genomic_DNA"/>
</dbReference>
<dbReference type="PROSITE" id="PS50941">
    <property type="entry name" value="CHIT_BIND_I_2"/>
    <property type="match status" value="2"/>
</dbReference>
<evidence type="ECO:0000313" key="17">
    <source>
        <dbReference type="EMBL" id="KEY65066.1"/>
    </source>
</evidence>
<dbReference type="PROSITE" id="PS51910">
    <property type="entry name" value="GH18_2"/>
    <property type="match status" value="1"/>
</dbReference>
<keyword evidence="9" id="KW-0119">Carbohydrate metabolism</keyword>
<dbReference type="SUPFAM" id="SSF57016">
    <property type="entry name" value="Plant lectins/antimicrobial peptides"/>
    <property type="match status" value="2"/>
</dbReference>
<dbReference type="CDD" id="cd00035">
    <property type="entry name" value="ChtBD1"/>
    <property type="match status" value="1"/>
</dbReference>
<dbReference type="EC" id="3.2.1.14" evidence="4"/>
<dbReference type="InterPro" id="IPR001223">
    <property type="entry name" value="Glyco_hydro18_cat"/>
</dbReference>
<evidence type="ECO:0000256" key="9">
    <source>
        <dbReference type="ARBA" id="ARBA00023277"/>
    </source>
</evidence>
<dbReference type="Pfam" id="PF00187">
    <property type="entry name" value="Chitin_bind_1"/>
    <property type="match status" value="1"/>
</dbReference>
<dbReference type="InterPro" id="IPR036861">
    <property type="entry name" value="Endochitinase-like_sf"/>
</dbReference>
<keyword evidence="18" id="KW-1185">Reference proteome</keyword>
<dbReference type="SUPFAM" id="SSF54556">
    <property type="entry name" value="Chitinase insertion domain"/>
    <property type="match status" value="1"/>
</dbReference>
<dbReference type="GO" id="GO:0005576">
    <property type="term" value="C:extracellular region"/>
    <property type="evidence" value="ECO:0007669"/>
    <property type="project" value="UniProtKB-SubCell"/>
</dbReference>
<feature type="disulfide bond" evidence="12">
    <location>
        <begin position="31"/>
        <end position="45"/>
    </location>
</feature>
<feature type="domain" description="Chitin-binding type-1" evidence="15">
    <location>
        <begin position="18"/>
        <end position="55"/>
    </location>
</feature>
<evidence type="ECO:0000256" key="8">
    <source>
        <dbReference type="ARBA" id="ARBA00023024"/>
    </source>
</evidence>
<keyword evidence="14" id="KW-0732">Signal</keyword>
<sequence>MNWRFLFLLCCLVQTSLQQQCSQSRHCPEGCCSSAGFCGYGPDFCGQGCQSTCDRRSQCNPGWNSTEFSEGNRCPLNVCCSEHGYCGYTEEFCQDDQVERPRCSASNPVTRVIGYFEAWAPAQRSCYSMLPEEIPYGQYTDIIFSFATINPETFRVSVGDAPTEYLLSRMRSIKIIQPEIKIWVALGGWAFNDPGPTQTTFSDIAASSANTNAFLDSLVSLMNRYSLDGVDIDWEYPVAEDRYGRPGDFRNAVTFMRKLRSRMKASRRGTSMAIPASYWYLQHFNIKALEAEVDWFNLMSYDMHGSWDIDNRFTGPWANSHTNMTEIQMALDLLWRNDISPSKVTMGMAFYSRTFTLTDPSCNRPGCPISSGGNAGRCSGTVGVLLHPEIADIVAERRATTTLDRAAAVRFVSWGNQWTTFDDVATWRLKANIARSQCIQGFMVWAMSQDDERGTNIRALNSALGRTTPAFPDFTPRDRPVQPMPVTEPLLCRWTSCFEGCPAGFKEVQRDGHREIMMERESCAPYSRFNQIGFVRLCCPSSSPLPTCTWRGHRNSGNCRPGCNADEVEVGSLQTGCRRAHQSACCTRTAVTRPYGDCIWTDCVDNPQGACGARFLTQSPQGWGGHRHCRNGQMRALCCTDPLPAPFATDCKWYAKVGHLPENDVMNVCEGACPRDHVFLSRASSGWAAFAVEGSETPCMGNAAFCCPDPQTIVERDDEYEEEHASAQYARQFRELLRDYMENPTCPRNELALDIHDDRARGYGGRKRSLVVEANKYEVLRGRAEPCSETKWHDMLEISVLMFSVSYAGFDVIRRYYNDYFADSFDSELRYENLVDFFALYPNLDERAHMEYLYYNPTMAGVGMRQMRFSSQQLCTIDLAGESGLRRLAKRDPGQQPPDKRVVWTMQSDEGNNGNIPSLLLVLGGIMRGRLSLHYARWEWAEGRASNALPGPFLELAYWIGPTPGVQTTDDREYDVFRDGTSRPNHIGDDLWVVFHIHFESPGRRNDPNIRPRMFEYGPDGRTYVGTPTITVFHAQDSLPIDEDDFGNPVDWRVSGGEQLTTTARRTWQCSVPENEDRSYWFIGSPRVIVGENAELASLLHQWGRGLHSGGYVGLTGLRLIVSPPRGTGLHEPIDPDELGWVVNPEGWTEPAGNRSPYGLNFRIENGQMISPQDGPPGLLKN</sequence>
<dbReference type="HOGENOM" id="CLU_001837_1_0_1"/>
<dbReference type="Gene3D" id="3.20.20.80">
    <property type="entry name" value="Glycosidases"/>
    <property type="match status" value="1"/>
</dbReference>
<evidence type="ECO:0000256" key="2">
    <source>
        <dbReference type="ARBA" id="ARBA00004613"/>
    </source>
</evidence>
<dbReference type="InterPro" id="IPR018371">
    <property type="entry name" value="Chitin-binding_1_CS"/>
</dbReference>
<dbReference type="PROSITE" id="PS00026">
    <property type="entry name" value="CHIT_BIND_I_1"/>
    <property type="match status" value="1"/>
</dbReference>
<evidence type="ECO:0000256" key="12">
    <source>
        <dbReference type="PROSITE-ProRule" id="PRU00261"/>
    </source>
</evidence>
<dbReference type="InterPro" id="IPR001579">
    <property type="entry name" value="Glyco_hydro_18_chit_AS"/>
</dbReference>
<keyword evidence="11" id="KW-0624">Polysaccharide degradation</keyword>
<evidence type="ECO:0000256" key="3">
    <source>
        <dbReference type="ARBA" id="ARBA00008682"/>
    </source>
</evidence>
<keyword evidence="5" id="KW-0964">Secreted</keyword>
<protein>
    <recommendedName>
        <fullName evidence="4">chitinase</fullName>
        <ecNumber evidence="4">3.2.1.14</ecNumber>
    </recommendedName>
</protein>
<evidence type="ECO:0000256" key="1">
    <source>
        <dbReference type="ARBA" id="ARBA00000822"/>
    </source>
</evidence>
<evidence type="ECO:0000256" key="14">
    <source>
        <dbReference type="SAM" id="SignalP"/>
    </source>
</evidence>
<feature type="disulfide bond" evidence="12">
    <location>
        <begin position="79"/>
        <end position="93"/>
    </location>
</feature>
<gene>
    <name evidence="17" type="ORF">S7711_09859</name>
</gene>
<feature type="domain" description="GH18" evidence="16">
    <location>
        <begin position="110"/>
        <end position="467"/>
    </location>
</feature>
<evidence type="ECO:0000313" key="18">
    <source>
        <dbReference type="Proteomes" id="UP000028045"/>
    </source>
</evidence>
<feature type="signal peptide" evidence="14">
    <location>
        <begin position="1"/>
        <end position="18"/>
    </location>
</feature>
<keyword evidence="12" id="KW-1015">Disulfide bond</keyword>
<feature type="disulfide bond" evidence="12">
    <location>
        <begin position="74"/>
        <end position="86"/>
    </location>
</feature>
<dbReference type="GO" id="GO:0006032">
    <property type="term" value="P:chitin catabolic process"/>
    <property type="evidence" value="ECO:0007669"/>
    <property type="project" value="UniProtKB-KW"/>
</dbReference>
<name>A0A084AID7_STACB</name>
<evidence type="ECO:0000259" key="16">
    <source>
        <dbReference type="PROSITE" id="PS51910"/>
    </source>
</evidence>
<dbReference type="SMART" id="SM00270">
    <property type="entry name" value="ChtBD1"/>
    <property type="match status" value="2"/>
</dbReference>
<dbReference type="Pfam" id="PF00704">
    <property type="entry name" value="Glyco_hydro_18"/>
    <property type="match status" value="1"/>
</dbReference>
<feature type="chain" id="PRO_5001770718" description="chitinase" evidence="14">
    <location>
        <begin position="19"/>
        <end position="1182"/>
    </location>
</feature>
<dbReference type="OrthoDB" id="73875at2759"/>
<keyword evidence="8" id="KW-0146">Chitin degradation</keyword>
<feature type="domain" description="Chitin-binding type-1" evidence="15">
    <location>
        <begin position="56"/>
        <end position="105"/>
    </location>
</feature>
<proteinExistence type="inferred from homology"/>
<dbReference type="PROSITE" id="PS01095">
    <property type="entry name" value="GH18_1"/>
    <property type="match status" value="1"/>
</dbReference>
<dbReference type="GO" id="GO:0000272">
    <property type="term" value="P:polysaccharide catabolic process"/>
    <property type="evidence" value="ECO:0007669"/>
    <property type="project" value="UniProtKB-KW"/>
</dbReference>
<accession>A0A084AID7</accession>
<dbReference type="GO" id="GO:0008843">
    <property type="term" value="F:endochitinase activity"/>
    <property type="evidence" value="ECO:0007669"/>
    <property type="project" value="UniProtKB-EC"/>
</dbReference>
<reference evidence="17 18" key="1">
    <citation type="journal article" date="2014" name="BMC Genomics">
        <title>Comparative genome sequencing reveals chemotype-specific gene clusters in the toxigenic black mold Stachybotrys.</title>
        <authorList>
            <person name="Semeiks J."/>
            <person name="Borek D."/>
            <person name="Otwinowski Z."/>
            <person name="Grishin N.V."/>
        </authorList>
    </citation>
    <scope>NUCLEOTIDE SEQUENCE [LARGE SCALE GENOMIC DNA]</scope>
    <source>
        <strain evidence="18">CBS 109288 / IBT 7711</strain>
    </source>
</reference>